<accession>A0A0P0L3G0</accession>
<evidence type="ECO:0000313" key="3">
    <source>
        <dbReference type="Proteomes" id="UP000061587"/>
    </source>
</evidence>
<reference evidence="1 3" key="2">
    <citation type="journal article" date="2016" name="Genome Biol. Evol.">
        <title>Extensive mobilome-driven genome diversification in mouse gut-associated Bacteroides vulgatus mpk.</title>
        <authorList>
            <person name="Lange A."/>
            <person name="Beier S."/>
            <person name="Steimle A."/>
            <person name="Autenrieth I.B."/>
            <person name="Huson D.H."/>
            <person name="Frick J.S."/>
        </authorList>
    </citation>
    <scope>NUCLEOTIDE SEQUENCE [LARGE SCALE GENOMIC DNA]</scope>
    <source>
        <strain evidence="1">Mpk</strain>
        <strain evidence="3">mpk</strain>
    </source>
</reference>
<evidence type="ECO:0000313" key="2">
    <source>
        <dbReference type="EMBL" id="RHD75915.1"/>
    </source>
</evidence>
<sequence>MDLGNYGIGGNEVKIDASEGIAEIPQNRTLLVEQLTKDEPVAPEVITGLTNIDQVFAHFLPEIDIEFTDAEGAPVEENFRFHNVGDFSVKKMTEQSHFLSGLNTEKQFADRMEKSLRSNKVLQRVLENPATREAFVNSLSAMLDDLKKNEKSNPANE</sequence>
<reference evidence="3" key="1">
    <citation type="submission" date="2015-10" db="EMBL/GenBank/DDBJ databases">
        <title>Extensive mobilome-driven genome diversification in gut-associated Bacteroides vulgatus mpk.</title>
        <authorList>
            <person name="Beier S."/>
            <person name="Lange A."/>
            <person name="Huson D.H."/>
            <person name="Frick J.-S."/>
            <person name="Autenrieth I.B."/>
        </authorList>
    </citation>
    <scope>NUCLEOTIDE SEQUENCE [LARGE SCALE GENOMIC DNA]</scope>
    <source>
        <strain evidence="3">mpk</strain>
    </source>
</reference>
<dbReference type="EMBL" id="QSJM01000058">
    <property type="protein sequence ID" value="RHD75915.1"/>
    <property type="molecule type" value="Genomic_DNA"/>
</dbReference>
<evidence type="ECO:0008006" key="5">
    <source>
        <dbReference type="Google" id="ProtNLM"/>
    </source>
</evidence>
<reference evidence="2 4" key="3">
    <citation type="submission" date="2018-08" db="EMBL/GenBank/DDBJ databases">
        <title>A genome reference for cultivated species of the human gut microbiota.</title>
        <authorList>
            <person name="Zou Y."/>
            <person name="Xue W."/>
            <person name="Luo G."/>
        </authorList>
    </citation>
    <scope>NUCLEOTIDE SEQUENCE [LARGE SCALE GENOMIC DNA]</scope>
    <source>
        <strain evidence="2 4">AM30-40</strain>
    </source>
</reference>
<dbReference type="Proteomes" id="UP000061587">
    <property type="component" value="Chromosome"/>
</dbReference>
<gene>
    <name evidence="1" type="ORF">BvMPK_1370</name>
    <name evidence="2" type="ORF">DW783_16685</name>
</gene>
<dbReference type="AlphaFoldDB" id="A0A0P0L3G0"/>
<dbReference type="GeneID" id="75111551"/>
<dbReference type="Proteomes" id="UP000283429">
    <property type="component" value="Unassembled WGS sequence"/>
</dbReference>
<evidence type="ECO:0000313" key="1">
    <source>
        <dbReference type="EMBL" id="ALK83977.1"/>
    </source>
</evidence>
<protein>
    <recommendedName>
        <fullName evidence="5">Type VI secretion system contractile sheath small subunit</fullName>
    </recommendedName>
</protein>
<name>A0A0P0L3G0_PHOVU</name>
<evidence type="ECO:0000313" key="4">
    <source>
        <dbReference type="Proteomes" id="UP000283429"/>
    </source>
</evidence>
<dbReference type="EMBL" id="CP013020">
    <property type="protein sequence ID" value="ALK83977.1"/>
    <property type="molecule type" value="Genomic_DNA"/>
</dbReference>
<proteinExistence type="predicted"/>
<dbReference type="PATRIC" id="fig|821.40.peg.1626"/>
<dbReference type="RefSeq" id="WP_005682896.1">
    <property type="nucleotide sequence ID" value="NZ_CP181425.1"/>
</dbReference>
<organism evidence="1 3">
    <name type="scientific">Phocaeicola vulgatus</name>
    <name type="common">Bacteroides vulgatus</name>
    <dbReference type="NCBI Taxonomy" id="821"/>
    <lineage>
        <taxon>Bacteria</taxon>
        <taxon>Pseudomonadati</taxon>
        <taxon>Bacteroidota</taxon>
        <taxon>Bacteroidia</taxon>
        <taxon>Bacteroidales</taxon>
        <taxon>Bacteroidaceae</taxon>
        <taxon>Phocaeicola</taxon>
    </lineage>
</organism>